<organism evidence="7 8">
    <name type="scientific">Pristionchus entomophagus</name>
    <dbReference type="NCBI Taxonomy" id="358040"/>
    <lineage>
        <taxon>Eukaryota</taxon>
        <taxon>Metazoa</taxon>
        <taxon>Ecdysozoa</taxon>
        <taxon>Nematoda</taxon>
        <taxon>Chromadorea</taxon>
        <taxon>Rhabditida</taxon>
        <taxon>Rhabditina</taxon>
        <taxon>Diplogasteromorpha</taxon>
        <taxon>Diplogasteroidea</taxon>
        <taxon>Neodiplogasteridae</taxon>
        <taxon>Pristionchus</taxon>
    </lineage>
</organism>
<sequence>HDDIMIICLYQAQKKRLQRRLGPDYEIMTVDSSQGKEKSIVIVLTTRTEKVSDFFCNKNRCTVAVSRHQRALLILGNNSLLSHQLPWSKVLEDFTKIEPAQLPGPKWNPVPARASKKPTVQSKQTSVSIPLKKAAVQTKQKMVPGATLKKSLPQPKKKAVKRPSGSLKPKAASVSIAKNPDAKPKPVPMKPAVRPKKEPVPVSQKPVIHTKQKSVPLQVLQKPAVPHKPKPVQVAVSHKPTGEFKPEKVWTPDSANKVPSKAMKSGVDLELKKKKKKTTKERKDQRKRAQARKTAALLGSGSSH</sequence>
<accession>A0AAV5SMN3</accession>
<evidence type="ECO:0000313" key="7">
    <source>
        <dbReference type="EMBL" id="GMS83977.1"/>
    </source>
</evidence>
<feature type="compositionally biased region" description="Basic residues" evidence="5">
    <location>
        <begin position="272"/>
        <end position="291"/>
    </location>
</feature>
<dbReference type="PANTHER" id="PTHR43788:SF16">
    <property type="entry name" value="HELICASE WITH ZINC FINGER 2"/>
    <property type="match status" value="1"/>
</dbReference>
<dbReference type="InterPro" id="IPR050534">
    <property type="entry name" value="Coronavir_polyprotein_1ab"/>
</dbReference>
<dbReference type="PANTHER" id="PTHR43788">
    <property type="entry name" value="DNA2/NAM7 HELICASE FAMILY MEMBER"/>
    <property type="match status" value="1"/>
</dbReference>
<evidence type="ECO:0000256" key="1">
    <source>
        <dbReference type="ARBA" id="ARBA00022741"/>
    </source>
</evidence>
<evidence type="ECO:0000256" key="3">
    <source>
        <dbReference type="ARBA" id="ARBA00022806"/>
    </source>
</evidence>
<dbReference type="GO" id="GO:0005524">
    <property type="term" value="F:ATP binding"/>
    <property type="evidence" value="ECO:0007669"/>
    <property type="project" value="UniProtKB-KW"/>
</dbReference>
<feature type="compositionally biased region" description="Polar residues" evidence="5">
    <location>
        <begin position="118"/>
        <end position="128"/>
    </location>
</feature>
<gene>
    <name evidence="7" type="ORF">PENTCL1PPCAC_6152</name>
</gene>
<dbReference type="InterPro" id="IPR041679">
    <property type="entry name" value="DNA2/NAM7-like_C"/>
</dbReference>
<feature type="region of interest" description="Disordered" evidence="5">
    <location>
        <begin position="102"/>
        <end position="304"/>
    </location>
</feature>
<dbReference type="AlphaFoldDB" id="A0AAV5SMN3"/>
<keyword evidence="3" id="KW-0347">Helicase</keyword>
<feature type="domain" description="DNA2/NAM7 helicase-like C-terminal" evidence="6">
    <location>
        <begin position="2"/>
        <end position="78"/>
    </location>
</feature>
<proteinExistence type="predicted"/>
<dbReference type="SUPFAM" id="SSF52540">
    <property type="entry name" value="P-loop containing nucleoside triphosphate hydrolases"/>
    <property type="match status" value="1"/>
</dbReference>
<dbReference type="EMBL" id="BTSX01000002">
    <property type="protein sequence ID" value="GMS83977.1"/>
    <property type="molecule type" value="Genomic_DNA"/>
</dbReference>
<dbReference type="Pfam" id="PF13087">
    <property type="entry name" value="AAA_12"/>
    <property type="match status" value="1"/>
</dbReference>
<feature type="compositionally biased region" description="Basic and acidic residues" evidence="5">
    <location>
        <begin position="240"/>
        <end position="250"/>
    </location>
</feature>
<comment type="caution">
    <text evidence="7">The sequence shown here is derived from an EMBL/GenBank/DDBJ whole genome shotgun (WGS) entry which is preliminary data.</text>
</comment>
<feature type="non-terminal residue" evidence="7">
    <location>
        <position position="1"/>
    </location>
</feature>
<keyword evidence="1" id="KW-0547">Nucleotide-binding</keyword>
<evidence type="ECO:0000256" key="4">
    <source>
        <dbReference type="ARBA" id="ARBA00022840"/>
    </source>
</evidence>
<dbReference type="InterPro" id="IPR027417">
    <property type="entry name" value="P-loop_NTPase"/>
</dbReference>
<evidence type="ECO:0000259" key="6">
    <source>
        <dbReference type="Pfam" id="PF13087"/>
    </source>
</evidence>
<dbReference type="GO" id="GO:0016787">
    <property type="term" value="F:hydrolase activity"/>
    <property type="evidence" value="ECO:0007669"/>
    <property type="project" value="UniProtKB-KW"/>
</dbReference>
<reference evidence="7" key="1">
    <citation type="submission" date="2023-10" db="EMBL/GenBank/DDBJ databases">
        <title>Genome assembly of Pristionchus species.</title>
        <authorList>
            <person name="Yoshida K."/>
            <person name="Sommer R.J."/>
        </authorList>
    </citation>
    <scope>NUCLEOTIDE SEQUENCE</scope>
    <source>
        <strain evidence="7">RS0144</strain>
    </source>
</reference>
<keyword evidence="2" id="KW-0378">Hydrolase</keyword>
<dbReference type="GO" id="GO:0043139">
    <property type="term" value="F:5'-3' DNA helicase activity"/>
    <property type="evidence" value="ECO:0007669"/>
    <property type="project" value="TreeGrafter"/>
</dbReference>
<keyword evidence="8" id="KW-1185">Reference proteome</keyword>
<keyword evidence="4" id="KW-0067">ATP-binding</keyword>
<evidence type="ECO:0000256" key="2">
    <source>
        <dbReference type="ARBA" id="ARBA00022801"/>
    </source>
</evidence>
<protein>
    <recommendedName>
        <fullName evidence="6">DNA2/NAM7 helicase-like C-terminal domain-containing protein</fullName>
    </recommendedName>
</protein>
<dbReference type="Proteomes" id="UP001432027">
    <property type="component" value="Unassembled WGS sequence"/>
</dbReference>
<evidence type="ECO:0000256" key="5">
    <source>
        <dbReference type="SAM" id="MobiDB-lite"/>
    </source>
</evidence>
<dbReference type="Gene3D" id="3.40.50.300">
    <property type="entry name" value="P-loop containing nucleotide triphosphate hydrolases"/>
    <property type="match status" value="1"/>
</dbReference>
<evidence type="ECO:0000313" key="8">
    <source>
        <dbReference type="Proteomes" id="UP001432027"/>
    </source>
</evidence>
<name>A0AAV5SMN3_9BILA</name>